<dbReference type="InterPro" id="IPR004127">
    <property type="entry name" value="Prefoldin_subunit_alpha"/>
</dbReference>
<keyword evidence="6" id="KW-0678">Repressor</keyword>
<evidence type="ECO:0000256" key="3">
    <source>
        <dbReference type="ARBA" id="ARBA00004279"/>
    </source>
</evidence>
<feature type="compositionally biased region" description="Basic residues" evidence="18">
    <location>
        <begin position="354"/>
        <end position="368"/>
    </location>
</feature>
<evidence type="ECO:0000256" key="1">
    <source>
        <dbReference type="ARBA" id="ARBA00004123"/>
    </source>
</evidence>
<feature type="compositionally biased region" description="Basic and acidic residues" evidence="18">
    <location>
        <begin position="8"/>
        <end position="25"/>
    </location>
</feature>
<keyword evidence="7" id="KW-0597">Phosphoprotein</keyword>
<keyword evidence="12" id="KW-0966">Cell projection</keyword>
<reference evidence="19 21" key="2">
    <citation type="journal article" date="2013" name="Nature">
        <title>Insights into bilaterian evolution from three spiralian genomes.</title>
        <authorList>
            <person name="Simakov O."/>
            <person name="Marletaz F."/>
            <person name="Cho S.J."/>
            <person name="Edsinger-Gonzales E."/>
            <person name="Havlak P."/>
            <person name="Hellsten U."/>
            <person name="Kuo D.H."/>
            <person name="Larsson T."/>
            <person name="Lv J."/>
            <person name="Arendt D."/>
            <person name="Savage R."/>
            <person name="Osoegawa K."/>
            <person name="de Jong P."/>
            <person name="Grimwood J."/>
            <person name="Chapman J.A."/>
            <person name="Shapiro H."/>
            <person name="Aerts A."/>
            <person name="Otillar R.P."/>
            <person name="Terry A.Y."/>
            <person name="Boore J.L."/>
            <person name="Grigoriev I.V."/>
            <person name="Lindberg D.R."/>
            <person name="Seaver E.C."/>
            <person name="Weisblat D.A."/>
            <person name="Putnam N.H."/>
            <person name="Rokhsar D.S."/>
        </authorList>
    </citation>
    <scope>NUCLEOTIDE SEQUENCE</scope>
    <source>
        <strain evidence="19 21">I ESC-2004</strain>
    </source>
</reference>
<keyword evidence="9" id="KW-0496">Mitochondrion</keyword>
<evidence type="ECO:0000256" key="14">
    <source>
        <dbReference type="ARBA" id="ARBA00053952"/>
    </source>
</evidence>
<dbReference type="Pfam" id="PF02996">
    <property type="entry name" value="Prefoldin"/>
    <property type="match status" value="1"/>
</dbReference>
<dbReference type="GO" id="GO:0030425">
    <property type="term" value="C:dendrite"/>
    <property type="evidence" value="ECO:0007669"/>
    <property type="project" value="UniProtKB-SubCell"/>
</dbReference>
<accession>R7VEG8</accession>
<dbReference type="GO" id="GO:0000122">
    <property type="term" value="P:negative regulation of transcription by RNA polymerase II"/>
    <property type="evidence" value="ECO:0007669"/>
    <property type="project" value="TreeGrafter"/>
</dbReference>
<evidence type="ECO:0000256" key="16">
    <source>
        <dbReference type="ARBA" id="ARBA00078910"/>
    </source>
</evidence>
<dbReference type="GO" id="GO:0019212">
    <property type="term" value="F:phosphatase inhibitor activity"/>
    <property type="evidence" value="ECO:0007669"/>
    <property type="project" value="TreeGrafter"/>
</dbReference>
<evidence type="ECO:0000256" key="7">
    <source>
        <dbReference type="ARBA" id="ARBA00022553"/>
    </source>
</evidence>
<reference evidence="21" key="1">
    <citation type="submission" date="2012-12" db="EMBL/GenBank/DDBJ databases">
        <authorList>
            <person name="Hellsten U."/>
            <person name="Grimwood J."/>
            <person name="Chapman J.A."/>
            <person name="Shapiro H."/>
            <person name="Aerts A."/>
            <person name="Otillar R.P."/>
            <person name="Terry A.Y."/>
            <person name="Boore J.L."/>
            <person name="Simakov O."/>
            <person name="Marletaz F."/>
            <person name="Cho S.-J."/>
            <person name="Edsinger-Gonzales E."/>
            <person name="Havlak P."/>
            <person name="Kuo D.-H."/>
            <person name="Larsson T."/>
            <person name="Lv J."/>
            <person name="Arendt D."/>
            <person name="Savage R."/>
            <person name="Osoegawa K."/>
            <person name="de Jong P."/>
            <person name="Lindberg D.R."/>
            <person name="Seaver E.C."/>
            <person name="Weisblat D.A."/>
            <person name="Putnam N.H."/>
            <person name="Grigoriev I.V."/>
            <person name="Rokhsar D.S."/>
        </authorList>
    </citation>
    <scope>NUCLEOTIDE SEQUENCE</scope>
    <source>
        <strain evidence="21">I ESC-2004</strain>
    </source>
</reference>
<feature type="compositionally biased region" description="Basic residues" evidence="18">
    <location>
        <begin position="155"/>
        <end position="166"/>
    </location>
</feature>
<dbReference type="STRING" id="283909.R7VEG8"/>
<dbReference type="GO" id="GO:0005634">
    <property type="term" value="C:nucleus"/>
    <property type="evidence" value="ECO:0007669"/>
    <property type="project" value="UniProtKB-SubCell"/>
</dbReference>
<dbReference type="OMA" id="HWKKVDD"/>
<feature type="region of interest" description="Disordered" evidence="18">
    <location>
        <begin position="334"/>
        <end position="368"/>
    </location>
</feature>
<dbReference type="CDD" id="cd23159">
    <property type="entry name" value="Prefoldin_URI1"/>
    <property type="match status" value="1"/>
</dbReference>
<evidence type="ECO:0000256" key="11">
    <source>
        <dbReference type="ARBA" id="ARBA00023242"/>
    </source>
</evidence>
<feature type="region of interest" description="Disordered" evidence="18">
    <location>
        <begin position="226"/>
        <end position="248"/>
    </location>
</feature>
<dbReference type="EMBL" id="AMQN01004106">
    <property type="status" value="NOT_ANNOTATED_CDS"/>
    <property type="molecule type" value="Genomic_DNA"/>
</dbReference>
<evidence type="ECO:0000256" key="13">
    <source>
        <dbReference type="ARBA" id="ARBA00038295"/>
    </source>
</evidence>
<comment type="similarity">
    <text evidence="13">Belongs to the RNA polymerase II subunit 5-mediating protein family.</text>
</comment>
<proteinExistence type="inferred from homology"/>
<comment type="subcellular location">
    <subcellularLocation>
        <location evidence="3">Cell projection</location>
        <location evidence="3">Dendrite</location>
    </subcellularLocation>
    <subcellularLocation>
        <location evidence="4">Cytoplasm</location>
    </subcellularLocation>
    <subcellularLocation>
        <location evidence="2">Mitochondrion</location>
    </subcellularLocation>
    <subcellularLocation>
        <location evidence="1">Nucleus</location>
    </subcellularLocation>
</comment>
<comment type="function">
    <text evidence="14">Plays a central role in maintaining S6K1 signaling and BAD phosphorylation under normal growth conditions thereby protecting cells from potential deleterious effects of sustained S6K1 signaling. The URI1-PPP1CC complex acts as a central component of a negative feedback mechanism that counteracts excessive S6K1 survival signaling to BAD in response to growth factors. Mediates inhibition of PPP1CC phosphatase activity in mitochondria. Coordinates the regulation of nutrient-sensitive gene expression availability in a mTOR-dependent manner. Seems to be a scaffolding protein able to assemble a prefoldin-like complex that contains PFDs and proteins with roles in transcription and ubiquitination.</text>
</comment>
<reference evidence="20" key="3">
    <citation type="submission" date="2015-06" db="UniProtKB">
        <authorList>
            <consortium name="EnsemblMetazoa"/>
        </authorList>
    </citation>
    <scope>IDENTIFICATION</scope>
</reference>
<feature type="region of interest" description="Disordered" evidence="18">
    <location>
        <begin position="1"/>
        <end position="25"/>
    </location>
</feature>
<dbReference type="GO" id="GO:0003682">
    <property type="term" value="F:chromatin binding"/>
    <property type="evidence" value="ECO:0007669"/>
    <property type="project" value="TreeGrafter"/>
</dbReference>
<evidence type="ECO:0000313" key="19">
    <source>
        <dbReference type="EMBL" id="ELU17218.1"/>
    </source>
</evidence>
<dbReference type="Gene3D" id="1.10.287.370">
    <property type="match status" value="1"/>
</dbReference>
<sequence length="368" mass="42853">MAMAQPHDLQRLREEQSDAVRETQDKMAKLESFKRDYESLKQRLKTLPEKVTHDVMVPFGRLAFMPGQLIHTNEIMVLLGDNWFVERSAKQATDILCRRMQGLDEQIADLNKQLNLLNPRLDFTSQLQELNQAKNDWFEIKEEFDEEKEKLWKEQHKKNIRQHRAKSMAEKKKRETSDDDADIWLKLDQLQANERRNREMTNMASDEDYETRLSNKIQQMMEAELGGEVDEEEVEEEEEEEESEEEAVQTINFTHSRFSPDLNKAASNEIVSPSDIYKRFSSPKSILKSSEMSATKRRSSVTFKEETLEREDEEVVSKPVQPANAFCGSVMERVPSDDVVSQPSASDSEAKPVKVSRFKQQRMKQAKS</sequence>
<protein>
    <recommendedName>
        <fullName evidence="17">Protein phosphatase 1 regulatory subunit 19</fullName>
    </recommendedName>
    <alternativeName>
        <fullName evidence="16">RNA polymerase II subunit 5-mediating protein</fullName>
    </alternativeName>
</protein>
<dbReference type="Proteomes" id="UP000014760">
    <property type="component" value="Unassembled WGS sequence"/>
</dbReference>
<dbReference type="FunFam" id="1.10.287.370:FF:000008">
    <property type="entry name" value="unconventional prefoldin RPB5 interactor 1"/>
    <property type="match status" value="1"/>
</dbReference>
<evidence type="ECO:0000256" key="6">
    <source>
        <dbReference type="ARBA" id="ARBA00022491"/>
    </source>
</evidence>
<keyword evidence="8" id="KW-0805">Transcription regulation</keyword>
<evidence type="ECO:0000256" key="4">
    <source>
        <dbReference type="ARBA" id="ARBA00004496"/>
    </source>
</evidence>
<comment type="subunit">
    <text evidence="15">Homodimer. Component of the PAQosome complex which is responsible for the biogenesis of several protein complexes and which consists of R2TP complex members RUVBL1, RUVBL2, RPAP3 and PIH1D1, URI complex members PFDN2, PFDN6, PDRG1, UXT and URI1 as well as ASDURF, POLR2E and DNAAF10/WDR92. Interacts with POLR2E/RPB5, RUVBL2 and RUVBL1. Interacts with PFDN2, PFDN4 and STAP1; the interactions are phosphorylation-dependent and occur in a growth-dependent manner in the mitochondrion. Interacts with UXT. Interacts with PPP1CC; the interaction is phosphorylation-dependent and occurs in a growth factor-dependent manner. Interacts (via the middle C-terminal region) with GTF2F1 and GTF2F2. Interacts with DMAP1. Interacts with TSC1 and TSC2. Interacts with PRPF8 and EFTUD2 in a ZNHIT2-dependent manner.</text>
</comment>
<keyword evidence="5" id="KW-0963">Cytoplasm</keyword>
<dbReference type="HOGENOM" id="CLU_062317_0_0_1"/>
<dbReference type="AlphaFoldDB" id="R7VEG8"/>
<dbReference type="PANTHER" id="PTHR15111">
    <property type="entry name" value="RNA POLYMERASE II SUBUNIT 5-MEDIATING PROTEIN NNX3"/>
    <property type="match status" value="1"/>
</dbReference>
<evidence type="ECO:0000256" key="10">
    <source>
        <dbReference type="ARBA" id="ARBA00023163"/>
    </source>
</evidence>
<feature type="compositionally biased region" description="Basic and acidic residues" evidence="18">
    <location>
        <begin position="167"/>
        <end position="176"/>
    </location>
</feature>
<dbReference type="EMBL" id="KB292627">
    <property type="protein sequence ID" value="ELU17218.1"/>
    <property type="molecule type" value="Genomic_DNA"/>
</dbReference>
<feature type="region of interest" description="Disordered" evidence="18">
    <location>
        <begin position="155"/>
        <end position="178"/>
    </location>
</feature>
<evidence type="ECO:0000256" key="5">
    <source>
        <dbReference type="ARBA" id="ARBA00022490"/>
    </source>
</evidence>
<feature type="region of interest" description="Disordered" evidence="18">
    <location>
        <begin position="287"/>
        <end position="320"/>
    </location>
</feature>
<feature type="compositionally biased region" description="Acidic residues" evidence="18">
    <location>
        <begin position="226"/>
        <end position="247"/>
    </location>
</feature>
<evidence type="ECO:0000256" key="18">
    <source>
        <dbReference type="SAM" id="MobiDB-lite"/>
    </source>
</evidence>
<keyword evidence="11" id="KW-0539">Nucleus</keyword>
<dbReference type="GO" id="GO:0003714">
    <property type="term" value="F:transcription corepressor activity"/>
    <property type="evidence" value="ECO:0007669"/>
    <property type="project" value="TreeGrafter"/>
</dbReference>
<dbReference type="OrthoDB" id="21413at2759"/>
<evidence type="ECO:0000256" key="8">
    <source>
        <dbReference type="ARBA" id="ARBA00023015"/>
    </source>
</evidence>
<evidence type="ECO:0000256" key="17">
    <source>
        <dbReference type="ARBA" id="ARBA00082683"/>
    </source>
</evidence>
<evidence type="ECO:0000256" key="9">
    <source>
        <dbReference type="ARBA" id="ARBA00023128"/>
    </source>
</evidence>
<keyword evidence="10" id="KW-0804">Transcription</keyword>
<dbReference type="EnsemblMetazoa" id="CapteT210509">
    <property type="protein sequence ID" value="CapteP210509"/>
    <property type="gene ID" value="CapteG210509"/>
</dbReference>
<evidence type="ECO:0000256" key="12">
    <source>
        <dbReference type="ARBA" id="ARBA00023273"/>
    </source>
</evidence>
<keyword evidence="21" id="KW-1185">Reference proteome</keyword>
<organism evidence="19">
    <name type="scientific">Capitella teleta</name>
    <name type="common">Polychaete worm</name>
    <dbReference type="NCBI Taxonomy" id="283909"/>
    <lineage>
        <taxon>Eukaryota</taxon>
        <taxon>Metazoa</taxon>
        <taxon>Spiralia</taxon>
        <taxon>Lophotrochozoa</taxon>
        <taxon>Annelida</taxon>
        <taxon>Polychaeta</taxon>
        <taxon>Sedentaria</taxon>
        <taxon>Scolecida</taxon>
        <taxon>Capitellidae</taxon>
        <taxon>Capitella</taxon>
    </lineage>
</organism>
<dbReference type="GO" id="GO:0005739">
    <property type="term" value="C:mitochondrion"/>
    <property type="evidence" value="ECO:0007669"/>
    <property type="project" value="UniProtKB-SubCell"/>
</dbReference>
<name>R7VEG8_CAPTE</name>
<evidence type="ECO:0000256" key="15">
    <source>
        <dbReference type="ARBA" id="ARBA00064379"/>
    </source>
</evidence>
<gene>
    <name evidence="19" type="ORF">CAPTEDRAFT_210509</name>
</gene>
<dbReference type="InterPro" id="IPR052255">
    <property type="entry name" value="RNA_pol_II_subunit5-mediator"/>
</dbReference>
<evidence type="ECO:0000313" key="21">
    <source>
        <dbReference type="Proteomes" id="UP000014760"/>
    </source>
</evidence>
<evidence type="ECO:0000313" key="20">
    <source>
        <dbReference type="EnsemblMetazoa" id="CapteP210509"/>
    </source>
</evidence>
<evidence type="ECO:0000256" key="2">
    <source>
        <dbReference type="ARBA" id="ARBA00004173"/>
    </source>
</evidence>
<dbReference type="InterPro" id="IPR009053">
    <property type="entry name" value="Prefoldin"/>
</dbReference>
<dbReference type="PANTHER" id="PTHR15111:SF0">
    <property type="entry name" value="UNCONVENTIONAL PREFOLDIN RPB5 INTERACTOR 1"/>
    <property type="match status" value="1"/>
</dbReference>
<dbReference type="SUPFAM" id="SSF46579">
    <property type="entry name" value="Prefoldin"/>
    <property type="match status" value="1"/>
</dbReference>